<dbReference type="EMBL" id="CAAALY010270745">
    <property type="protein sequence ID" value="VEL41732.1"/>
    <property type="molecule type" value="Genomic_DNA"/>
</dbReference>
<gene>
    <name evidence="2" type="ORF">PXEA_LOCUS35172</name>
</gene>
<protein>
    <recommendedName>
        <fullName evidence="1">C2 domain-containing protein</fullName>
    </recommendedName>
</protein>
<dbReference type="InterPro" id="IPR000008">
    <property type="entry name" value="C2_dom"/>
</dbReference>
<keyword evidence="3" id="KW-1185">Reference proteome</keyword>
<dbReference type="InterPro" id="IPR035892">
    <property type="entry name" value="C2_domain_sf"/>
</dbReference>
<evidence type="ECO:0000259" key="1">
    <source>
        <dbReference type="PROSITE" id="PS50004"/>
    </source>
</evidence>
<dbReference type="OrthoDB" id="269822at2759"/>
<name>A0A3S5BB74_9PLAT</name>
<dbReference type="Proteomes" id="UP000784294">
    <property type="component" value="Unassembled WGS sequence"/>
</dbReference>
<sequence>MAVPGSTRSVLGNNVIKGRDFFDQKGKEPASFVRVERMLIIPFNRDEVQKHRGISSKRDEALGTRARYVRKESLRTKVRYASRSPVWNEKFEFPTSLKQLSLTCIDVHVFDINSSPITKKKEEIGCFRIGRMGRRDGREHWAAMLAKPNYAALFWYYVFL</sequence>
<proteinExistence type="predicted"/>
<dbReference type="Gene3D" id="2.60.40.150">
    <property type="entry name" value="C2 domain"/>
    <property type="match status" value="1"/>
</dbReference>
<reference evidence="2" key="1">
    <citation type="submission" date="2018-11" db="EMBL/GenBank/DDBJ databases">
        <authorList>
            <consortium name="Pathogen Informatics"/>
        </authorList>
    </citation>
    <scope>NUCLEOTIDE SEQUENCE</scope>
</reference>
<dbReference type="SUPFAM" id="SSF49562">
    <property type="entry name" value="C2 domain (Calcium/lipid-binding domain, CaLB)"/>
    <property type="match status" value="1"/>
</dbReference>
<evidence type="ECO:0000313" key="3">
    <source>
        <dbReference type="Proteomes" id="UP000784294"/>
    </source>
</evidence>
<dbReference type="Pfam" id="PF00168">
    <property type="entry name" value="C2"/>
    <property type="match status" value="1"/>
</dbReference>
<evidence type="ECO:0000313" key="2">
    <source>
        <dbReference type="EMBL" id="VEL41732.1"/>
    </source>
</evidence>
<comment type="caution">
    <text evidence="2">The sequence shown here is derived from an EMBL/GenBank/DDBJ whole genome shotgun (WGS) entry which is preliminary data.</text>
</comment>
<accession>A0A3S5BB74</accession>
<dbReference type="AlphaFoldDB" id="A0A3S5BB74"/>
<dbReference type="PROSITE" id="PS50004">
    <property type="entry name" value="C2"/>
    <property type="match status" value="1"/>
</dbReference>
<organism evidence="2 3">
    <name type="scientific">Protopolystoma xenopodis</name>
    <dbReference type="NCBI Taxonomy" id="117903"/>
    <lineage>
        <taxon>Eukaryota</taxon>
        <taxon>Metazoa</taxon>
        <taxon>Spiralia</taxon>
        <taxon>Lophotrochozoa</taxon>
        <taxon>Platyhelminthes</taxon>
        <taxon>Monogenea</taxon>
        <taxon>Polyopisthocotylea</taxon>
        <taxon>Polystomatidea</taxon>
        <taxon>Polystomatidae</taxon>
        <taxon>Protopolystoma</taxon>
    </lineage>
</organism>
<dbReference type="SMART" id="SM00239">
    <property type="entry name" value="C2"/>
    <property type="match status" value="1"/>
</dbReference>
<feature type="domain" description="C2" evidence="1">
    <location>
        <begin position="1"/>
        <end position="142"/>
    </location>
</feature>